<keyword evidence="5" id="KW-1185">Reference proteome</keyword>
<accession>A0A858BZ58</accession>
<protein>
    <submittedName>
        <fullName evidence="4">ABC transporter ATP-binding protein</fullName>
    </submittedName>
</protein>
<dbReference type="PROSITE" id="PS00211">
    <property type="entry name" value="ABC_TRANSPORTER_1"/>
    <property type="match status" value="1"/>
</dbReference>
<dbReference type="PANTHER" id="PTHR43038:SF3">
    <property type="entry name" value="ABC TRANSPORTER G FAMILY MEMBER 20 ISOFORM X1"/>
    <property type="match status" value="1"/>
</dbReference>
<keyword evidence="1" id="KW-0547">Nucleotide-binding</keyword>
<dbReference type="Gene3D" id="3.40.50.300">
    <property type="entry name" value="P-loop containing nucleotide triphosphate hydrolases"/>
    <property type="match status" value="1"/>
</dbReference>
<keyword evidence="2 4" id="KW-0067">ATP-binding</keyword>
<evidence type="ECO:0000256" key="2">
    <source>
        <dbReference type="ARBA" id="ARBA00022840"/>
    </source>
</evidence>
<reference evidence="4 5" key="1">
    <citation type="submission" date="2020-02" db="EMBL/GenBank/DDBJ databases">
        <authorList>
            <person name="Kim Y.B."/>
            <person name="Roh S.W."/>
        </authorList>
    </citation>
    <scope>NUCLEOTIDE SEQUENCE [LARGE SCALE GENOMIC DNA]</scope>
    <source>
        <strain evidence="4 5">DSM 103574</strain>
    </source>
</reference>
<dbReference type="Proteomes" id="UP000466848">
    <property type="component" value="Chromosome"/>
</dbReference>
<dbReference type="AlphaFoldDB" id="A0A858BZ58"/>
<dbReference type="KEGG" id="abut:Ami103574_13260"/>
<dbReference type="InterPro" id="IPR003439">
    <property type="entry name" value="ABC_transporter-like_ATP-bd"/>
</dbReference>
<evidence type="ECO:0000313" key="5">
    <source>
        <dbReference type="Proteomes" id="UP000466848"/>
    </source>
</evidence>
<evidence type="ECO:0000256" key="1">
    <source>
        <dbReference type="ARBA" id="ARBA00022741"/>
    </source>
</evidence>
<evidence type="ECO:0000259" key="3">
    <source>
        <dbReference type="PROSITE" id="PS50893"/>
    </source>
</evidence>
<dbReference type="InterPro" id="IPR017871">
    <property type="entry name" value="ABC_transporter-like_CS"/>
</dbReference>
<name>A0A858BZ58_9FIRM</name>
<dbReference type="PROSITE" id="PS50893">
    <property type="entry name" value="ABC_TRANSPORTER_2"/>
    <property type="match status" value="1"/>
</dbReference>
<dbReference type="InterPro" id="IPR003593">
    <property type="entry name" value="AAA+_ATPase"/>
</dbReference>
<dbReference type="SMART" id="SM00382">
    <property type="entry name" value="AAA"/>
    <property type="match status" value="1"/>
</dbReference>
<dbReference type="EMBL" id="CP048649">
    <property type="protein sequence ID" value="QIB70200.1"/>
    <property type="molecule type" value="Genomic_DNA"/>
</dbReference>
<dbReference type="Pfam" id="PF00005">
    <property type="entry name" value="ABC_tran"/>
    <property type="match status" value="1"/>
</dbReference>
<proteinExistence type="predicted"/>
<evidence type="ECO:0000313" key="4">
    <source>
        <dbReference type="EMBL" id="QIB70200.1"/>
    </source>
</evidence>
<feature type="domain" description="ABC transporter" evidence="3">
    <location>
        <begin position="7"/>
        <end position="234"/>
    </location>
</feature>
<dbReference type="GO" id="GO:0016887">
    <property type="term" value="F:ATP hydrolysis activity"/>
    <property type="evidence" value="ECO:0007669"/>
    <property type="project" value="InterPro"/>
</dbReference>
<dbReference type="SUPFAM" id="SSF52540">
    <property type="entry name" value="P-loop containing nucleoside triphosphate hydrolases"/>
    <property type="match status" value="1"/>
</dbReference>
<dbReference type="GO" id="GO:0005524">
    <property type="term" value="F:ATP binding"/>
    <property type="evidence" value="ECO:0007669"/>
    <property type="project" value="UniProtKB-KW"/>
</dbReference>
<dbReference type="RefSeq" id="WP_163067439.1">
    <property type="nucleotide sequence ID" value="NZ_CP048649.1"/>
</dbReference>
<sequence>MADESCILLRGVEKSFGKKRILENIHLAVPYGQIYGLLGPSGCGKSSAVKLIAGIWEATAGEVWVGGKRMPNLQLMRDIGYMAQSDALYGDLSARENLMFFGQLYGIERQRMQKRIQEVIQVVDLTKNLDNPLDSFSGGMKRRLSLAMAILHEPQILILDEPTVGIDPLLRRNIWRELYRMAEEGVTILITTHVMDEAEKCGQLSMMRAGRLLASGTPEQIKEKAGTDTIEDAFLYFSQEQGGGL</sequence>
<dbReference type="InterPro" id="IPR027417">
    <property type="entry name" value="P-loop_NTPase"/>
</dbReference>
<dbReference type="PANTHER" id="PTHR43038">
    <property type="entry name" value="ATP-BINDING CASSETTE, SUB-FAMILY H, MEMBER 1"/>
    <property type="match status" value="1"/>
</dbReference>
<organism evidence="4 5">
    <name type="scientific">Aminipila butyrica</name>
    <dbReference type="NCBI Taxonomy" id="433296"/>
    <lineage>
        <taxon>Bacteria</taxon>
        <taxon>Bacillati</taxon>
        <taxon>Bacillota</taxon>
        <taxon>Clostridia</taxon>
        <taxon>Peptostreptococcales</taxon>
        <taxon>Anaerovoracaceae</taxon>
        <taxon>Aminipila</taxon>
    </lineage>
</organism>
<gene>
    <name evidence="4" type="ORF">Ami103574_13260</name>
</gene>